<feature type="signal peptide" evidence="1">
    <location>
        <begin position="1"/>
        <end position="26"/>
    </location>
</feature>
<evidence type="ECO:0008006" key="4">
    <source>
        <dbReference type="Google" id="ProtNLM"/>
    </source>
</evidence>
<keyword evidence="1" id="KW-0732">Signal</keyword>
<name>A0A9X9Y2J2_9BRAD</name>
<evidence type="ECO:0000256" key="1">
    <source>
        <dbReference type="SAM" id="SignalP"/>
    </source>
</evidence>
<dbReference type="KEGG" id="bban:J4G43_007760"/>
<dbReference type="Proteomes" id="UP000664702">
    <property type="component" value="Chromosome"/>
</dbReference>
<protein>
    <recommendedName>
        <fullName evidence="4">Branched-chain amino acid ABC transporter substrate-binding protein</fullName>
    </recommendedName>
</protein>
<gene>
    <name evidence="2" type="ORF">J4G43_007760</name>
</gene>
<dbReference type="RefSeq" id="WP_225004723.1">
    <property type="nucleotide sequence ID" value="NZ_CP086136.1"/>
</dbReference>
<proteinExistence type="predicted"/>
<evidence type="ECO:0000313" key="3">
    <source>
        <dbReference type="Proteomes" id="UP000664702"/>
    </source>
</evidence>
<reference evidence="2 3" key="1">
    <citation type="journal article" date="2022" name="Int. J. Syst. Evol. Microbiol.">
        <title>Strains of Bradyrhizobium barranii sp. nov. associated with legumes native to Canada are symbionts of soybeans and belong to different subspecies (subsp. barranii subsp. nov. and subsp. apii subsp. nov.) and symbiovars (sv. glycinearum and sv. septentrionale).</title>
        <authorList>
            <person name="Bromfield E.S.P."/>
            <person name="Cloutier S."/>
            <person name="Wasai-Hara S."/>
            <person name="Minamisawa K."/>
        </authorList>
    </citation>
    <scope>NUCLEOTIDE SEQUENCE [LARGE SCALE GENOMIC DNA]</scope>
    <source>
        <strain evidence="2 3">144S4</strain>
    </source>
</reference>
<dbReference type="EMBL" id="CP086136">
    <property type="protein sequence ID" value="UEM14136.1"/>
    <property type="molecule type" value="Genomic_DNA"/>
</dbReference>
<feature type="chain" id="PRO_5040747557" description="Branched-chain amino acid ABC transporter substrate-binding protein" evidence="1">
    <location>
        <begin position="27"/>
        <end position="56"/>
    </location>
</feature>
<accession>A0A9X9Y2J2</accession>
<organism evidence="2 3">
    <name type="scientific">Bradyrhizobium barranii subsp. barranii</name>
    <dbReference type="NCBI Taxonomy" id="2823807"/>
    <lineage>
        <taxon>Bacteria</taxon>
        <taxon>Pseudomonadati</taxon>
        <taxon>Pseudomonadota</taxon>
        <taxon>Alphaproteobacteria</taxon>
        <taxon>Hyphomicrobiales</taxon>
        <taxon>Nitrobacteraceae</taxon>
        <taxon>Bradyrhizobium</taxon>
        <taxon>Bradyrhizobium barranii</taxon>
    </lineage>
</organism>
<dbReference type="AlphaFoldDB" id="A0A9X9Y2J2"/>
<sequence>MRVIGRMLFVSMIAIASLGAMSQQHAEQPASGDEIRIGNVMPYSGPLSEFGAIGQA</sequence>
<evidence type="ECO:0000313" key="2">
    <source>
        <dbReference type="EMBL" id="UEM14136.1"/>
    </source>
</evidence>